<evidence type="ECO:0000256" key="1">
    <source>
        <dbReference type="SAM" id="MobiDB-lite"/>
    </source>
</evidence>
<organism evidence="2 3">
    <name type="scientific">Perkinsus olseni</name>
    <name type="common">Perkinsus atlanticus</name>
    <dbReference type="NCBI Taxonomy" id="32597"/>
    <lineage>
        <taxon>Eukaryota</taxon>
        <taxon>Sar</taxon>
        <taxon>Alveolata</taxon>
        <taxon>Perkinsozoa</taxon>
        <taxon>Perkinsea</taxon>
        <taxon>Perkinsida</taxon>
        <taxon>Perkinsidae</taxon>
        <taxon>Perkinsus</taxon>
    </lineage>
</organism>
<feature type="compositionally biased region" description="Polar residues" evidence="1">
    <location>
        <begin position="167"/>
        <end position="187"/>
    </location>
</feature>
<dbReference type="Proteomes" id="UP000541610">
    <property type="component" value="Unassembled WGS sequence"/>
</dbReference>
<evidence type="ECO:0000313" key="2">
    <source>
        <dbReference type="EMBL" id="KAF4693690.1"/>
    </source>
</evidence>
<accession>A0A7J6PDY0</accession>
<sequence>MCSYRYRMDRGEVTATVILRLPGRSNAMVVPNSQNWFRDRTNAQNAAALRALVELGVVRRPSKREEDAMFGDNPTDYRKLVADEQAASKKAGIASVGAPAPAVGVAPPQFNGPYARYKAPMLPQPRWAGRPTWRSLKSAKSASPMSSKSFSDTNEPSSKSDAGLATRRQNSGDASTLADSECSSGSATGRGVTEPLHADRYAYATTTQQLQQQRVGATFGGPYGAHYDQPYIEDGYYAVDPRAHSGFVHHQPPPPPPPTAAAAYDGYYHASQMYSGVYYSVASPPAIDGNSPYGECSPYSVGCGPTPTVTYGHPPQFFYPDAGPQHPGMVQPHQQPCPPMPAAAQPTYTGFAYHHQRRDSVLSEGANRYCPSFDEQQQQQASGVCPVPPQPGQQYCHGAGIPPPPPAPPPSAVSYPKQQQLPQLSAVPYHGPYHHTPYRGSWDYGYEMEAPARHGHGNPPGGGIAYQARPYYGEYASQGYGHMTTYHHAGMPLDGASRAYAMSQDAMMNQVDRSLDVTGRSNDNWSPRTGLSGGD</sequence>
<dbReference type="AlphaFoldDB" id="A0A7J6PDY0"/>
<dbReference type="OrthoDB" id="10420888at2759"/>
<feature type="compositionally biased region" description="Polar residues" evidence="1">
    <location>
        <begin position="519"/>
        <end position="529"/>
    </location>
</feature>
<evidence type="ECO:0000313" key="3">
    <source>
        <dbReference type="Proteomes" id="UP000541610"/>
    </source>
</evidence>
<proteinExistence type="predicted"/>
<feature type="region of interest" description="Disordered" evidence="1">
    <location>
        <begin position="122"/>
        <end position="193"/>
    </location>
</feature>
<feature type="region of interest" description="Disordered" evidence="1">
    <location>
        <begin position="511"/>
        <end position="535"/>
    </location>
</feature>
<feature type="compositionally biased region" description="Low complexity" evidence="1">
    <location>
        <begin position="135"/>
        <end position="151"/>
    </location>
</feature>
<dbReference type="EMBL" id="JABANP010000042">
    <property type="protein sequence ID" value="KAF4693690.1"/>
    <property type="molecule type" value="Genomic_DNA"/>
</dbReference>
<reference evidence="2 3" key="1">
    <citation type="submission" date="2020-04" db="EMBL/GenBank/DDBJ databases">
        <title>Perkinsus olseni comparative genomics.</title>
        <authorList>
            <person name="Bogema D.R."/>
        </authorList>
    </citation>
    <scope>NUCLEOTIDE SEQUENCE [LARGE SCALE GENOMIC DNA]</scope>
    <source>
        <strain evidence="2">00978-12</strain>
    </source>
</reference>
<name>A0A7J6PDY0_PEROL</name>
<protein>
    <submittedName>
        <fullName evidence="2">Uncharacterized protein</fullName>
    </submittedName>
</protein>
<comment type="caution">
    <text evidence="2">The sequence shown here is derived from an EMBL/GenBank/DDBJ whole genome shotgun (WGS) entry which is preliminary data.</text>
</comment>
<gene>
    <name evidence="2" type="ORF">FOZ60_010363</name>
</gene>